<feature type="compositionally biased region" description="Low complexity" evidence="2">
    <location>
        <begin position="559"/>
        <end position="587"/>
    </location>
</feature>
<feature type="compositionally biased region" description="Polar residues" evidence="2">
    <location>
        <begin position="588"/>
        <end position="598"/>
    </location>
</feature>
<dbReference type="InterPro" id="IPR036397">
    <property type="entry name" value="RNaseH_sf"/>
</dbReference>
<evidence type="ECO:0000259" key="3">
    <source>
        <dbReference type="PROSITE" id="PS50994"/>
    </source>
</evidence>
<dbReference type="Pfam" id="PF22936">
    <property type="entry name" value="Pol_BBD"/>
    <property type="match status" value="1"/>
</dbReference>
<dbReference type="InterPro" id="IPR054722">
    <property type="entry name" value="PolX-like_BBD"/>
</dbReference>
<dbReference type="Proteomes" id="UP000326396">
    <property type="component" value="Linkage Group LG4"/>
</dbReference>
<dbReference type="GO" id="GO:0008233">
    <property type="term" value="F:peptidase activity"/>
    <property type="evidence" value="ECO:0007669"/>
    <property type="project" value="UniProtKB-KW"/>
</dbReference>
<dbReference type="Gene3D" id="3.30.420.10">
    <property type="entry name" value="Ribonuclease H-like superfamily/Ribonuclease H"/>
    <property type="match status" value="1"/>
</dbReference>
<dbReference type="OrthoDB" id="414104at2759"/>
<proteinExistence type="predicted"/>
<dbReference type="GO" id="GO:0015074">
    <property type="term" value="P:DNA integration"/>
    <property type="evidence" value="ECO:0007669"/>
    <property type="project" value="InterPro"/>
</dbReference>
<feature type="region of interest" description="Disordered" evidence="2">
    <location>
        <begin position="546"/>
        <end position="605"/>
    </location>
</feature>
<dbReference type="PROSITE" id="PS50994">
    <property type="entry name" value="INTEGRASE"/>
    <property type="match status" value="1"/>
</dbReference>
<evidence type="ECO:0000313" key="4">
    <source>
        <dbReference type="EMBL" id="KAD4179568.1"/>
    </source>
</evidence>
<dbReference type="Pfam" id="PF13976">
    <property type="entry name" value="gag_pre-integrs"/>
    <property type="match status" value="1"/>
</dbReference>
<dbReference type="Pfam" id="PF25597">
    <property type="entry name" value="SH3_retrovirus"/>
    <property type="match status" value="1"/>
</dbReference>
<feature type="domain" description="Integrase catalytic" evidence="3">
    <location>
        <begin position="276"/>
        <end position="442"/>
    </location>
</feature>
<dbReference type="SUPFAM" id="SSF53098">
    <property type="entry name" value="Ribonuclease H-like"/>
    <property type="match status" value="1"/>
</dbReference>
<dbReference type="InterPro" id="IPR012337">
    <property type="entry name" value="RNaseH-like_sf"/>
</dbReference>
<keyword evidence="1" id="KW-0378">Hydrolase</keyword>
<comment type="caution">
    <text evidence="4">The sequence shown here is derived from an EMBL/GenBank/DDBJ whole genome shotgun (WGS) entry which is preliminary data.</text>
</comment>
<dbReference type="InterPro" id="IPR057670">
    <property type="entry name" value="SH3_retrovirus"/>
</dbReference>
<dbReference type="EMBL" id="SZYD01000014">
    <property type="protein sequence ID" value="KAD4179568.1"/>
    <property type="molecule type" value="Genomic_DNA"/>
</dbReference>
<protein>
    <recommendedName>
        <fullName evidence="3">Integrase catalytic domain-containing protein</fullName>
    </recommendedName>
</protein>
<sequence>MKRSINLEKSFTPPSRLSGLTSIAGVPGIWDAIEPPKVFGHFSADCRAPRRAEEEANLVREDDEPTLLMAKCSQEMVILNEEKVFPSIYAKEENNEGMWYLDNGASNHMTGNREHFCELNEKTVGQVRFGDESAVEIKGKGSILLQCKNGDQRLVTNVYYIPSLCNNILSLGQFDEGGNKIVINNGVLWMYERSGATLMKVKRGPNRLYKIKLQTVLPTCFLSKMDDTAWLWHARLGHINFETLRSMTKEGMADGLPIIDHKSELCEACLARKHRRAEKPLELIHADLCGPIAPCTSSGNRYFLLLVDDFSRFMWVYIIRSKDQAYEAFCKFKSVAESEFGCKVKALRTDRGAEFTSSRFEQLCSEDGIQRYLTAPYTPQQNGVVERKNQTVLGATRSMMKAMNLPQWLWGETVRHAVYLLNRTPTKALEGKTPYEALKGRKPRLSHLKVFGCKAYVKVPSIKTTKLDDRSTTMVHLGSEPGSKAYRFYNPLTKRICVNRDAHFDETKSWNWNKEEQEAEFYVDADEPADSPLATETSPVQSMQTELNAAAQHTSPAESSGSPSGPVNSPVFNGESSPSSPSYSSSSMGSNQTGNNSPEYDDTPIHGFRSVSNVYDITHTIQQVDFE</sequence>
<keyword evidence="1" id="KW-0645">Protease</keyword>
<reference evidence="4 5" key="1">
    <citation type="submission" date="2019-05" db="EMBL/GenBank/DDBJ databases">
        <title>Mikania micrantha, genome provides insights into the molecular mechanism of rapid growth.</title>
        <authorList>
            <person name="Liu B."/>
        </authorList>
    </citation>
    <scope>NUCLEOTIDE SEQUENCE [LARGE SCALE GENOMIC DNA]</scope>
    <source>
        <strain evidence="4">NLD-2019</strain>
        <tissue evidence="4">Leaf</tissue>
    </source>
</reference>
<gene>
    <name evidence="4" type="ORF">E3N88_28159</name>
</gene>
<feature type="compositionally biased region" description="Polar residues" evidence="2">
    <location>
        <begin position="546"/>
        <end position="558"/>
    </location>
</feature>
<name>A0A5N6MYV3_9ASTR</name>
<evidence type="ECO:0000313" key="5">
    <source>
        <dbReference type="Proteomes" id="UP000326396"/>
    </source>
</evidence>
<dbReference type="Pfam" id="PF00665">
    <property type="entry name" value="rve"/>
    <property type="match status" value="1"/>
</dbReference>
<organism evidence="4 5">
    <name type="scientific">Mikania micrantha</name>
    <name type="common">bitter vine</name>
    <dbReference type="NCBI Taxonomy" id="192012"/>
    <lineage>
        <taxon>Eukaryota</taxon>
        <taxon>Viridiplantae</taxon>
        <taxon>Streptophyta</taxon>
        <taxon>Embryophyta</taxon>
        <taxon>Tracheophyta</taxon>
        <taxon>Spermatophyta</taxon>
        <taxon>Magnoliopsida</taxon>
        <taxon>eudicotyledons</taxon>
        <taxon>Gunneridae</taxon>
        <taxon>Pentapetalae</taxon>
        <taxon>asterids</taxon>
        <taxon>campanulids</taxon>
        <taxon>Asterales</taxon>
        <taxon>Asteraceae</taxon>
        <taxon>Asteroideae</taxon>
        <taxon>Heliantheae alliance</taxon>
        <taxon>Eupatorieae</taxon>
        <taxon>Mikania</taxon>
    </lineage>
</organism>
<dbReference type="AlphaFoldDB" id="A0A5N6MYV3"/>
<accession>A0A5N6MYV3</accession>
<dbReference type="InterPro" id="IPR001584">
    <property type="entry name" value="Integrase_cat-core"/>
</dbReference>
<dbReference type="PANTHER" id="PTHR42648:SF25">
    <property type="entry name" value="RNA-DIRECTED DNA POLYMERASE"/>
    <property type="match status" value="1"/>
</dbReference>
<dbReference type="GO" id="GO:0006508">
    <property type="term" value="P:proteolysis"/>
    <property type="evidence" value="ECO:0007669"/>
    <property type="project" value="UniProtKB-KW"/>
</dbReference>
<evidence type="ECO:0000256" key="1">
    <source>
        <dbReference type="ARBA" id="ARBA00022670"/>
    </source>
</evidence>
<keyword evidence="5" id="KW-1185">Reference proteome</keyword>
<dbReference type="GO" id="GO:0003676">
    <property type="term" value="F:nucleic acid binding"/>
    <property type="evidence" value="ECO:0007669"/>
    <property type="project" value="InterPro"/>
</dbReference>
<evidence type="ECO:0000256" key="2">
    <source>
        <dbReference type="SAM" id="MobiDB-lite"/>
    </source>
</evidence>
<dbReference type="InterPro" id="IPR025724">
    <property type="entry name" value="GAG-pre-integrase_dom"/>
</dbReference>
<dbReference type="InterPro" id="IPR039537">
    <property type="entry name" value="Retrotran_Ty1/copia-like"/>
</dbReference>
<dbReference type="PANTHER" id="PTHR42648">
    <property type="entry name" value="TRANSPOSASE, PUTATIVE-RELATED"/>
    <property type="match status" value="1"/>
</dbReference>